<dbReference type="GO" id="GO:0071028">
    <property type="term" value="P:nuclear mRNA surveillance"/>
    <property type="evidence" value="ECO:0007669"/>
    <property type="project" value="TreeGrafter"/>
</dbReference>
<dbReference type="InterPro" id="IPR020568">
    <property type="entry name" value="Ribosomal_Su5_D2-typ_SF"/>
</dbReference>
<dbReference type="GO" id="GO:0071035">
    <property type="term" value="P:nuclear polyadenylation-dependent rRNA catabolic process"/>
    <property type="evidence" value="ECO:0007669"/>
    <property type="project" value="TreeGrafter"/>
</dbReference>
<name>A0AAW1Q9I5_9CHLO</name>
<evidence type="ECO:0000256" key="6">
    <source>
        <dbReference type="ARBA" id="ARBA00042523"/>
    </source>
</evidence>
<dbReference type="Gene3D" id="3.30.230.70">
    <property type="entry name" value="GHMP Kinase, N-terminal domain"/>
    <property type="match status" value="1"/>
</dbReference>
<keyword evidence="5" id="KW-0271">Exosome</keyword>
<dbReference type="EMBL" id="JALJOR010000004">
    <property type="protein sequence ID" value="KAK9817753.1"/>
    <property type="molecule type" value="Genomic_DNA"/>
</dbReference>
<comment type="similarity">
    <text evidence="3">Belongs to the RNase PH family.</text>
</comment>
<dbReference type="InterPro" id="IPR027408">
    <property type="entry name" value="PNPase/RNase_PH_dom_sf"/>
</dbReference>
<organism evidence="9 10">
    <name type="scientific">[Myrmecia] bisecta</name>
    <dbReference type="NCBI Taxonomy" id="41462"/>
    <lineage>
        <taxon>Eukaryota</taxon>
        <taxon>Viridiplantae</taxon>
        <taxon>Chlorophyta</taxon>
        <taxon>core chlorophytes</taxon>
        <taxon>Trebouxiophyceae</taxon>
        <taxon>Trebouxiales</taxon>
        <taxon>Trebouxiaceae</taxon>
        <taxon>Myrmecia</taxon>
    </lineage>
</organism>
<dbReference type="SUPFAM" id="SSF54211">
    <property type="entry name" value="Ribosomal protein S5 domain 2-like"/>
    <property type="match status" value="1"/>
</dbReference>
<reference evidence="9 10" key="1">
    <citation type="journal article" date="2024" name="Nat. Commun.">
        <title>Phylogenomics reveals the evolutionary origins of lichenization in chlorophyte algae.</title>
        <authorList>
            <person name="Puginier C."/>
            <person name="Libourel C."/>
            <person name="Otte J."/>
            <person name="Skaloud P."/>
            <person name="Haon M."/>
            <person name="Grisel S."/>
            <person name="Petersen M."/>
            <person name="Berrin J.G."/>
            <person name="Delaux P.M."/>
            <person name="Dal Grande F."/>
            <person name="Keller J."/>
        </authorList>
    </citation>
    <scope>NUCLEOTIDE SEQUENCE [LARGE SCALE GENOMIC DNA]</scope>
    <source>
        <strain evidence="9 10">SAG 2043</strain>
    </source>
</reference>
<feature type="domain" description="Exoribonuclease phosphorolytic" evidence="7">
    <location>
        <begin position="28"/>
        <end position="167"/>
    </location>
</feature>
<proteinExistence type="inferred from homology"/>
<dbReference type="InterPro" id="IPR001247">
    <property type="entry name" value="ExoRNase_PH_dom1"/>
</dbReference>
<evidence type="ECO:0000313" key="10">
    <source>
        <dbReference type="Proteomes" id="UP001489004"/>
    </source>
</evidence>
<dbReference type="InterPro" id="IPR036345">
    <property type="entry name" value="ExoRNase_PH_dom2_sf"/>
</dbReference>
<protein>
    <recommendedName>
        <fullName evidence="6">Ribosomal RNA-processing protein 42</fullName>
    </recommendedName>
</protein>
<evidence type="ECO:0000256" key="2">
    <source>
        <dbReference type="ARBA" id="ARBA00004604"/>
    </source>
</evidence>
<dbReference type="GO" id="GO:0000467">
    <property type="term" value="P:exonucleolytic trimming to generate mature 3'-end of 5.8S rRNA from tricistronic rRNA transcript (SSU-rRNA, 5.8S rRNA, LSU-rRNA)"/>
    <property type="evidence" value="ECO:0007669"/>
    <property type="project" value="TreeGrafter"/>
</dbReference>
<dbReference type="GO" id="GO:0035925">
    <property type="term" value="F:mRNA 3'-UTR AU-rich region binding"/>
    <property type="evidence" value="ECO:0007669"/>
    <property type="project" value="TreeGrafter"/>
</dbReference>
<gene>
    <name evidence="9" type="ORF">WJX72_001640</name>
</gene>
<sequence length="288" mass="30186">MLSQHERHYIQQGMAQNVRNDGRTCEHYRPLKLEVGVLNMTSGSARVKLGGTEVVVGVKVDIATPSPDAPDAGLAYYDVEISPLAGPEYLGYAGSELGASLAQRLARSMQAGSDGRGGAVDLTALGIIKGKTCWAMYVDALVIRVDGNVLDAVSIAAKAALADTKLPSISVTEAEGEDDEPELEVDDDPSASVRLETPSVPCIVTVSQAGRSYVVDLCEEEEQCVDASLHIAVTAQGSLRGITKQGSSGIDLGSLQEMLGIAQRVGPKLIQVVDQHIASGAATAQEED</sequence>
<dbReference type="GO" id="GO:0005730">
    <property type="term" value="C:nucleolus"/>
    <property type="evidence" value="ECO:0007669"/>
    <property type="project" value="UniProtKB-SubCell"/>
</dbReference>
<comment type="subcellular location">
    <subcellularLocation>
        <location evidence="1">Cytoplasm</location>
    </subcellularLocation>
    <subcellularLocation>
        <location evidence="2">Nucleus</location>
        <location evidence="2">Nucleolus</location>
    </subcellularLocation>
</comment>
<dbReference type="AlphaFoldDB" id="A0AAW1Q9I5"/>
<dbReference type="GO" id="GO:0016075">
    <property type="term" value="P:rRNA catabolic process"/>
    <property type="evidence" value="ECO:0007669"/>
    <property type="project" value="TreeGrafter"/>
</dbReference>
<dbReference type="GO" id="GO:0034473">
    <property type="term" value="P:U1 snRNA 3'-end processing"/>
    <property type="evidence" value="ECO:0007669"/>
    <property type="project" value="TreeGrafter"/>
</dbReference>
<dbReference type="SUPFAM" id="SSF55666">
    <property type="entry name" value="Ribonuclease PH domain 2-like"/>
    <property type="match status" value="1"/>
</dbReference>
<evidence type="ECO:0000259" key="7">
    <source>
        <dbReference type="Pfam" id="PF01138"/>
    </source>
</evidence>
<dbReference type="GO" id="GO:0000177">
    <property type="term" value="C:cytoplasmic exosome (RNase complex)"/>
    <property type="evidence" value="ECO:0007669"/>
    <property type="project" value="TreeGrafter"/>
</dbReference>
<dbReference type="Proteomes" id="UP001489004">
    <property type="component" value="Unassembled WGS sequence"/>
</dbReference>
<dbReference type="CDD" id="cd11367">
    <property type="entry name" value="RNase_PH_RRP42"/>
    <property type="match status" value="1"/>
</dbReference>
<comment type="caution">
    <text evidence="9">The sequence shown here is derived from an EMBL/GenBank/DDBJ whole genome shotgun (WGS) entry which is preliminary data.</text>
</comment>
<dbReference type="GO" id="GO:0034476">
    <property type="term" value="P:U5 snRNA 3'-end processing"/>
    <property type="evidence" value="ECO:0007669"/>
    <property type="project" value="TreeGrafter"/>
</dbReference>
<evidence type="ECO:0000256" key="4">
    <source>
        <dbReference type="ARBA" id="ARBA00022490"/>
    </source>
</evidence>
<dbReference type="InterPro" id="IPR050590">
    <property type="entry name" value="Exosome_comp_Rrp42_subfam"/>
</dbReference>
<feature type="domain" description="Exoribonuclease phosphorolytic" evidence="8">
    <location>
        <begin position="200"/>
        <end position="264"/>
    </location>
</feature>
<dbReference type="PANTHER" id="PTHR11097:SF8">
    <property type="entry name" value="EXOSOME COMPLEX COMPONENT RRP42"/>
    <property type="match status" value="1"/>
</dbReference>
<evidence type="ECO:0000256" key="1">
    <source>
        <dbReference type="ARBA" id="ARBA00004496"/>
    </source>
</evidence>
<dbReference type="Pfam" id="PF03725">
    <property type="entry name" value="RNase_PH_C"/>
    <property type="match status" value="1"/>
</dbReference>
<keyword evidence="4" id="KW-0963">Cytoplasm</keyword>
<accession>A0AAW1Q9I5</accession>
<dbReference type="InterPro" id="IPR015847">
    <property type="entry name" value="ExoRNase_PH_dom2"/>
</dbReference>
<keyword evidence="10" id="KW-1185">Reference proteome</keyword>
<evidence type="ECO:0000313" key="9">
    <source>
        <dbReference type="EMBL" id="KAK9817753.1"/>
    </source>
</evidence>
<dbReference type="GO" id="GO:0071038">
    <property type="term" value="P:TRAMP-dependent tRNA surveillance pathway"/>
    <property type="evidence" value="ECO:0007669"/>
    <property type="project" value="TreeGrafter"/>
</dbReference>
<dbReference type="Pfam" id="PF01138">
    <property type="entry name" value="RNase_PH"/>
    <property type="match status" value="1"/>
</dbReference>
<evidence type="ECO:0000256" key="3">
    <source>
        <dbReference type="ARBA" id="ARBA00006678"/>
    </source>
</evidence>
<evidence type="ECO:0000259" key="8">
    <source>
        <dbReference type="Pfam" id="PF03725"/>
    </source>
</evidence>
<dbReference type="PANTHER" id="PTHR11097">
    <property type="entry name" value="EXOSOME COMPLEX EXONUCLEASE RIBOSOMAL RNA PROCESSING PROTEIN"/>
    <property type="match status" value="1"/>
</dbReference>
<dbReference type="GO" id="GO:0034475">
    <property type="term" value="P:U4 snRNA 3'-end processing"/>
    <property type="evidence" value="ECO:0007669"/>
    <property type="project" value="TreeGrafter"/>
</dbReference>
<evidence type="ECO:0000256" key="5">
    <source>
        <dbReference type="ARBA" id="ARBA00022835"/>
    </source>
</evidence>
<dbReference type="GO" id="GO:0000176">
    <property type="term" value="C:nuclear exosome (RNase complex)"/>
    <property type="evidence" value="ECO:0007669"/>
    <property type="project" value="TreeGrafter"/>
</dbReference>